<gene>
    <name evidence="6" type="ORF">DealDRAFT_1844</name>
</gene>
<comment type="caution">
    <text evidence="6">The sequence shown here is derived from an EMBL/GenBank/DDBJ whole genome shotgun (WGS) entry which is preliminary data.</text>
</comment>
<dbReference type="InterPro" id="IPR016164">
    <property type="entry name" value="FAD-linked_Oxase-like_C"/>
</dbReference>
<dbReference type="AlphaFoldDB" id="C0GH85"/>
<proteinExistence type="predicted"/>
<dbReference type="InterPro" id="IPR016167">
    <property type="entry name" value="FAD-bd_PCMH_sub1"/>
</dbReference>
<protein>
    <submittedName>
        <fullName evidence="6">FAD linked oxidase domain protein</fullName>
    </submittedName>
</protein>
<dbReference type="InterPro" id="IPR004113">
    <property type="entry name" value="FAD-bd_oxidored_4_C"/>
</dbReference>
<dbReference type="OrthoDB" id="9767256at2"/>
<keyword evidence="2" id="KW-0285">Flavoprotein</keyword>
<dbReference type="GO" id="GO:0016491">
    <property type="term" value="F:oxidoreductase activity"/>
    <property type="evidence" value="ECO:0007669"/>
    <property type="project" value="UniProtKB-KW"/>
</dbReference>
<dbReference type="InterPro" id="IPR051914">
    <property type="entry name" value="FAD-linked_OxidoTrans_Type4"/>
</dbReference>
<feature type="domain" description="FAD-binding PCMH-type" evidence="5">
    <location>
        <begin position="43"/>
        <end position="222"/>
    </location>
</feature>
<dbReference type="Pfam" id="PF02913">
    <property type="entry name" value="FAD-oxidase_C"/>
    <property type="match status" value="1"/>
</dbReference>
<name>C0GH85_DETAL</name>
<keyword evidence="3" id="KW-0274">FAD</keyword>
<evidence type="ECO:0000313" key="7">
    <source>
        <dbReference type="Proteomes" id="UP000006443"/>
    </source>
</evidence>
<dbReference type="Gene3D" id="3.30.43.10">
    <property type="entry name" value="Uridine Diphospho-n-acetylenolpyruvylglucosamine Reductase, domain 2"/>
    <property type="match status" value="1"/>
</dbReference>
<evidence type="ECO:0000256" key="4">
    <source>
        <dbReference type="ARBA" id="ARBA00023002"/>
    </source>
</evidence>
<dbReference type="PANTHER" id="PTHR42934:SF2">
    <property type="entry name" value="GLYCOLATE OXIDASE SUBUNIT GLCD"/>
    <property type="match status" value="1"/>
</dbReference>
<organism evidence="6 7">
    <name type="scientific">Dethiobacter alkaliphilus AHT 1</name>
    <dbReference type="NCBI Taxonomy" id="555088"/>
    <lineage>
        <taxon>Bacteria</taxon>
        <taxon>Bacillati</taxon>
        <taxon>Bacillota</taxon>
        <taxon>Dethiobacteria</taxon>
        <taxon>Dethiobacterales</taxon>
        <taxon>Dethiobacteraceae</taxon>
        <taxon>Dethiobacter</taxon>
    </lineage>
</organism>
<dbReference type="SUPFAM" id="SSF56176">
    <property type="entry name" value="FAD-binding/transporter-associated domain-like"/>
    <property type="match status" value="1"/>
</dbReference>
<dbReference type="Gene3D" id="3.30.70.2190">
    <property type="match status" value="1"/>
</dbReference>
<reference evidence="6 7" key="1">
    <citation type="submission" date="2009-02" db="EMBL/GenBank/DDBJ databases">
        <title>Sequencing of the draft genome and assembly of Dethiobacter alkaliphilus AHT 1.</title>
        <authorList>
            <consortium name="US DOE Joint Genome Institute (JGI-PGF)"/>
            <person name="Lucas S."/>
            <person name="Copeland A."/>
            <person name="Lapidus A."/>
            <person name="Glavina del Rio T."/>
            <person name="Dalin E."/>
            <person name="Tice H."/>
            <person name="Bruce D."/>
            <person name="Goodwin L."/>
            <person name="Pitluck S."/>
            <person name="Larimer F."/>
            <person name="Land M.L."/>
            <person name="Hauser L."/>
            <person name="Muyzer G."/>
        </authorList>
    </citation>
    <scope>NUCLEOTIDE SEQUENCE [LARGE SCALE GENOMIC DNA]</scope>
    <source>
        <strain evidence="6 7">AHT 1</strain>
    </source>
</reference>
<sequence length="471" mass="51371">MYQPVTQEIVSRLEEIVGKKNVIFGDAEKLENYSHDELAEKEYAHMPDVVVKPGSADEVSAIMKLANEENIPVTPRGAGTGLSGGGVPAHGGILLSVENMNRILEVDLDNLMVVVEPGVVTNDINEMLAPHGVFFAGYPMSLQSCFVGGNVAENAGGGRAIKYGVTGRYIMGLEVVLPTGEIVEFGGKRVKDVTGYNMVQLMVGSEGTLGIYTKIIIKLLPLPTSKIDLLALFPDVETAINVVPLIMTKGRLIPTGIEFMDRLSISTTHDYLGEKMPYPETNAALLIELDGTNPDQLRDEAMAVSELLMENGVIEVYAAETPDTQEKIWKVRRNIAEAFKAISPVQSLEDIVVPIAQIPKLMPFLAELSEKHDVLIPCYGHAGDGNLHATIVKKAETEIEVWKETLPQVLTELYEKMAELGGTISGEHGIGHKRKKYMPLVVGETEIALMKKIKLAFDPNNILNPGKMFDL</sequence>
<dbReference type="Proteomes" id="UP000006443">
    <property type="component" value="Unassembled WGS sequence"/>
</dbReference>
<evidence type="ECO:0000256" key="3">
    <source>
        <dbReference type="ARBA" id="ARBA00022827"/>
    </source>
</evidence>
<dbReference type="InterPro" id="IPR036318">
    <property type="entry name" value="FAD-bd_PCMH-like_sf"/>
</dbReference>
<dbReference type="Gene3D" id="3.30.70.2740">
    <property type="match status" value="1"/>
</dbReference>
<dbReference type="PROSITE" id="PS51387">
    <property type="entry name" value="FAD_PCMH"/>
    <property type="match status" value="1"/>
</dbReference>
<dbReference type="InterPro" id="IPR006094">
    <property type="entry name" value="Oxid_FAD_bind_N"/>
</dbReference>
<evidence type="ECO:0000313" key="6">
    <source>
        <dbReference type="EMBL" id="EEG77387.1"/>
    </source>
</evidence>
<dbReference type="Gene3D" id="1.10.45.10">
    <property type="entry name" value="Vanillyl-alcohol Oxidase, Chain A, domain 4"/>
    <property type="match status" value="1"/>
</dbReference>
<dbReference type="PANTHER" id="PTHR42934">
    <property type="entry name" value="GLYCOLATE OXIDASE SUBUNIT GLCD"/>
    <property type="match status" value="1"/>
</dbReference>
<dbReference type="InterPro" id="IPR016166">
    <property type="entry name" value="FAD-bd_PCMH"/>
</dbReference>
<accession>C0GH85</accession>
<keyword evidence="4" id="KW-0560">Oxidoreductase</keyword>
<dbReference type="InterPro" id="IPR016171">
    <property type="entry name" value="Vanillyl_alc_oxidase_C-sub2"/>
</dbReference>
<evidence type="ECO:0000259" key="5">
    <source>
        <dbReference type="PROSITE" id="PS51387"/>
    </source>
</evidence>
<dbReference type="FunFam" id="1.10.45.10:FF:000001">
    <property type="entry name" value="D-lactate dehydrogenase mitochondrial"/>
    <property type="match status" value="1"/>
</dbReference>
<dbReference type="eggNOG" id="COG0277">
    <property type="taxonomic scope" value="Bacteria"/>
</dbReference>
<keyword evidence="7" id="KW-1185">Reference proteome</keyword>
<evidence type="ECO:0000256" key="2">
    <source>
        <dbReference type="ARBA" id="ARBA00022630"/>
    </source>
</evidence>
<dbReference type="SUPFAM" id="SSF55103">
    <property type="entry name" value="FAD-linked oxidases, C-terminal domain"/>
    <property type="match status" value="1"/>
</dbReference>
<evidence type="ECO:0000256" key="1">
    <source>
        <dbReference type="ARBA" id="ARBA00001974"/>
    </source>
</evidence>
<dbReference type="GO" id="GO:0071949">
    <property type="term" value="F:FAD binding"/>
    <property type="evidence" value="ECO:0007669"/>
    <property type="project" value="InterPro"/>
</dbReference>
<dbReference type="STRING" id="555088.DealDRAFT_1844"/>
<dbReference type="EMBL" id="ACJM01000008">
    <property type="protein sequence ID" value="EEG77387.1"/>
    <property type="molecule type" value="Genomic_DNA"/>
</dbReference>
<comment type="cofactor">
    <cofactor evidence="1">
        <name>FAD</name>
        <dbReference type="ChEBI" id="CHEBI:57692"/>
    </cofactor>
</comment>
<dbReference type="Pfam" id="PF01565">
    <property type="entry name" value="FAD_binding_4"/>
    <property type="match status" value="1"/>
</dbReference>
<dbReference type="Gene3D" id="3.30.465.10">
    <property type="match status" value="1"/>
</dbReference>
<dbReference type="RefSeq" id="WP_008516785.1">
    <property type="nucleotide sequence ID" value="NZ_ACJM01000008.1"/>
</dbReference>
<dbReference type="InterPro" id="IPR016169">
    <property type="entry name" value="FAD-bd_PCMH_sub2"/>
</dbReference>